<dbReference type="Gene3D" id="1.10.287.130">
    <property type="match status" value="1"/>
</dbReference>
<keyword evidence="7" id="KW-0418">Kinase</keyword>
<evidence type="ECO:0000256" key="11">
    <source>
        <dbReference type="SAM" id="Phobius"/>
    </source>
</evidence>
<evidence type="ECO:0000256" key="9">
    <source>
        <dbReference type="ARBA" id="ARBA00023012"/>
    </source>
</evidence>
<evidence type="ECO:0000256" key="3">
    <source>
        <dbReference type="ARBA" id="ARBA00012438"/>
    </source>
</evidence>
<dbReference type="Gene3D" id="3.30.565.10">
    <property type="entry name" value="Histidine kinase-like ATPase, C-terminal domain"/>
    <property type="match status" value="1"/>
</dbReference>
<dbReference type="InterPro" id="IPR005467">
    <property type="entry name" value="His_kinase_dom"/>
</dbReference>
<accession>A0ABP9RGD3</accession>
<dbReference type="PRINTS" id="PR00344">
    <property type="entry name" value="BCTRLSENSOR"/>
</dbReference>
<dbReference type="GO" id="GO:0005524">
    <property type="term" value="F:ATP binding"/>
    <property type="evidence" value="ECO:0007669"/>
    <property type="project" value="UniProtKB-KW"/>
</dbReference>
<dbReference type="InterPro" id="IPR003594">
    <property type="entry name" value="HATPase_dom"/>
</dbReference>
<dbReference type="PANTHER" id="PTHR45436">
    <property type="entry name" value="SENSOR HISTIDINE KINASE YKOH"/>
    <property type="match status" value="1"/>
</dbReference>
<dbReference type="InterPro" id="IPR050428">
    <property type="entry name" value="TCS_sensor_his_kinase"/>
</dbReference>
<evidence type="ECO:0000313" key="14">
    <source>
        <dbReference type="EMBL" id="GAA5176252.1"/>
    </source>
</evidence>
<keyword evidence="9" id="KW-0902">Two-component regulatory system</keyword>
<keyword evidence="15" id="KW-1185">Reference proteome</keyword>
<dbReference type="SUPFAM" id="SSF47384">
    <property type="entry name" value="Homodimeric domain of signal transducing histidine kinase"/>
    <property type="match status" value="1"/>
</dbReference>
<comment type="catalytic activity">
    <reaction evidence="1">
        <text>ATP + protein L-histidine = ADP + protein N-phospho-L-histidine.</text>
        <dbReference type="EC" id="2.7.13.3"/>
    </reaction>
</comment>
<dbReference type="CDD" id="cd00075">
    <property type="entry name" value="HATPase"/>
    <property type="match status" value="1"/>
</dbReference>
<dbReference type="Pfam" id="PF02518">
    <property type="entry name" value="HATPase_c"/>
    <property type="match status" value="1"/>
</dbReference>
<dbReference type="PROSITE" id="PS50885">
    <property type="entry name" value="HAMP"/>
    <property type="match status" value="1"/>
</dbReference>
<evidence type="ECO:0000256" key="10">
    <source>
        <dbReference type="ARBA" id="ARBA00023136"/>
    </source>
</evidence>
<evidence type="ECO:0000256" key="6">
    <source>
        <dbReference type="ARBA" id="ARBA00022692"/>
    </source>
</evidence>
<keyword evidence="8 11" id="KW-1133">Transmembrane helix</keyword>
<keyword evidence="14" id="KW-0547">Nucleotide-binding</keyword>
<evidence type="ECO:0000256" key="1">
    <source>
        <dbReference type="ARBA" id="ARBA00000085"/>
    </source>
</evidence>
<dbReference type="Pfam" id="PF00512">
    <property type="entry name" value="HisKA"/>
    <property type="match status" value="1"/>
</dbReference>
<keyword evidence="5" id="KW-0808">Transferase</keyword>
<dbReference type="SUPFAM" id="SSF55874">
    <property type="entry name" value="ATPase domain of HSP90 chaperone/DNA topoisomerase II/histidine kinase"/>
    <property type="match status" value="1"/>
</dbReference>
<dbReference type="PROSITE" id="PS50109">
    <property type="entry name" value="HIS_KIN"/>
    <property type="match status" value="1"/>
</dbReference>
<name>A0ABP9RGD3_9GAMM</name>
<evidence type="ECO:0000313" key="15">
    <source>
        <dbReference type="Proteomes" id="UP001500074"/>
    </source>
</evidence>
<evidence type="ECO:0000256" key="5">
    <source>
        <dbReference type="ARBA" id="ARBA00022679"/>
    </source>
</evidence>
<dbReference type="SMART" id="SM00387">
    <property type="entry name" value="HATPase_c"/>
    <property type="match status" value="1"/>
</dbReference>
<evidence type="ECO:0000256" key="7">
    <source>
        <dbReference type="ARBA" id="ARBA00022777"/>
    </source>
</evidence>
<comment type="caution">
    <text evidence="14">The sequence shown here is derived from an EMBL/GenBank/DDBJ whole genome shotgun (WGS) entry which is preliminary data.</text>
</comment>
<comment type="subcellular location">
    <subcellularLocation>
        <location evidence="2">Membrane</location>
        <topology evidence="2">Multi-pass membrane protein</topology>
    </subcellularLocation>
</comment>
<evidence type="ECO:0000256" key="2">
    <source>
        <dbReference type="ARBA" id="ARBA00004141"/>
    </source>
</evidence>
<keyword evidence="14" id="KW-0067">ATP-binding</keyword>
<dbReference type="Proteomes" id="UP001500074">
    <property type="component" value="Unassembled WGS sequence"/>
</dbReference>
<keyword evidence="4" id="KW-0597">Phosphoprotein</keyword>
<protein>
    <recommendedName>
        <fullName evidence="3">histidine kinase</fullName>
        <ecNumber evidence="3">2.7.13.3</ecNumber>
    </recommendedName>
</protein>
<organism evidence="14 15">
    <name type="scientific">Modicisalibacter zincidurans</name>
    <dbReference type="NCBI Taxonomy" id="1178777"/>
    <lineage>
        <taxon>Bacteria</taxon>
        <taxon>Pseudomonadati</taxon>
        <taxon>Pseudomonadota</taxon>
        <taxon>Gammaproteobacteria</taxon>
        <taxon>Oceanospirillales</taxon>
        <taxon>Halomonadaceae</taxon>
        <taxon>Modicisalibacter</taxon>
    </lineage>
</organism>
<keyword evidence="10 11" id="KW-0472">Membrane</keyword>
<gene>
    <name evidence="14" type="ORF">GCM10023342_21300</name>
</gene>
<feature type="domain" description="HAMP" evidence="13">
    <location>
        <begin position="172"/>
        <end position="224"/>
    </location>
</feature>
<dbReference type="InterPro" id="IPR003661">
    <property type="entry name" value="HisK_dim/P_dom"/>
</dbReference>
<dbReference type="PANTHER" id="PTHR45436:SF15">
    <property type="entry name" value="SENSOR HISTIDINE KINASE CUSS"/>
    <property type="match status" value="1"/>
</dbReference>
<dbReference type="InterPro" id="IPR036890">
    <property type="entry name" value="HATPase_C_sf"/>
</dbReference>
<dbReference type="EMBL" id="BAABKI010000021">
    <property type="protein sequence ID" value="GAA5176252.1"/>
    <property type="molecule type" value="Genomic_DNA"/>
</dbReference>
<keyword evidence="6 11" id="KW-0812">Transmembrane</keyword>
<feature type="domain" description="Histidine kinase" evidence="12">
    <location>
        <begin position="232"/>
        <end position="449"/>
    </location>
</feature>
<evidence type="ECO:0000259" key="12">
    <source>
        <dbReference type="PROSITE" id="PS50109"/>
    </source>
</evidence>
<sequence length="460" mass="50469">MDDPEEPVKRTLQFRLSAWLSGTIVAVAAVAGTFSFFSALNEANELQDNFLRQTAAMFDRYPDLIVTDPNHRPSTDEEWEDYVFVQSLNSGSPLHRDKPALPETLPEGVQTLTLENNSYRIFVTTLDTGVRLAVGQRTAVRDEIARGGAFRTLLPFLILVPILVLLTGDIIRKIFRPLTAMAHRLDQSQDQTLRALDEPDLPPEIEPFVVAINRLLDRVAQSVALQRRFIADAAHELRTPLTALSLQAERLSATPLGPAGRERVAILRGGIRRTRNLLDQLLTFTRLQETRTEHPQKTSLGAALQTIIEDMIPLAESRQIDFGLVTSVDGVPLWVAAGNADVQILLTNLIGNALNYTPAQGRVDISAREQNEGIELVIADTGPGIDPAERQRVFDPFYRVLGQSANGSGLGLAIVKSIADRLGARISLDNAYPEPPFGLRVTVILPASESGASDVMPSRS</sequence>
<feature type="transmembrane region" description="Helical" evidence="11">
    <location>
        <begin position="18"/>
        <end position="40"/>
    </location>
</feature>
<proteinExistence type="predicted"/>
<dbReference type="InterPro" id="IPR036097">
    <property type="entry name" value="HisK_dim/P_sf"/>
</dbReference>
<dbReference type="CDD" id="cd00082">
    <property type="entry name" value="HisKA"/>
    <property type="match status" value="1"/>
</dbReference>
<dbReference type="SMART" id="SM00388">
    <property type="entry name" value="HisKA"/>
    <property type="match status" value="1"/>
</dbReference>
<dbReference type="EC" id="2.7.13.3" evidence="3"/>
<dbReference type="InterPro" id="IPR004358">
    <property type="entry name" value="Sig_transdc_His_kin-like_C"/>
</dbReference>
<evidence type="ECO:0000256" key="8">
    <source>
        <dbReference type="ARBA" id="ARBA00022989"/>
    </source>
</evidence>
<evidence type="ECO:0000256" key="4">
    <source>
        <dbReference type="ARBA" id="ARBA00022553"/>
    </source>
</evidence>
<evidence type="ECO:0000259" key="13">
    <source>
        <dbReference type="PROSITE" id="PS50885"/>
    </source>
</evidence>
<dbReference type="InterPro" id="IPR003660">
    <property type="entry name" value="HAMP_dom"/>
</dbReference>
<dbReference type="RefSeq" id="WP_084173560.1">
    <property type="nucleotide sequence ID" value="NZ_BAABKI010000021.1"/>
</dbReference>
<feature type="transmembrane region" description="Helical" evidence="11">
    <location>
        <begin position="153"/>
        <end position="171"/>
    </location>
</feature>
<reference evidence="15" key="1">
    <citation type="journal article" date="2019" name="Int. J. Syst. Evol. Microbiol.">
        <title>The Global Catalogue of Microorganisms (GCM) 10K type strain sequencing project: providing services to taxonomists for standard genome sequencing and annotation.</title>
        <authorList>
            <consortium name="The Broad Institute Genomics Platform"/>
            <consortium name="The Broad Institute Genome Sequencing Center for Infectious Disease"/>
            <person name="Wu L."/>
            <person name="Ma J."/>
        </authorList>
    </citation>
    <scope>NUCLEOTIDE SEQUENCE [LARGE SCALE GENOMIC DNA]</scope>
    <source>
        <strain evidence="15">JCM 18472</strain>
    </source>
</reference>